<dbReference type="SUPFAM" id="SSF48371">
    <property type="entry name" value="ARM repeat"/>
    <property type="match status" value="2"/>
</dbReference>
<dbReference type="PANTHER" id="PTHR12658">
    <property type="entry name" value="BETA-TUBULIN COFACTOR D"/>
    <property type="match status" value="1"/>
</dbReference>
<feature type="domain" description="Tubulin-folding cofactor D C-terminal" evidence="3">
    <location>
        <begin position="885"/>
        <end position="1045"/>
    </location>
</feature>
<dbReference type="InterPro" id="IPR022577">
    <property type="entry name" value="TBCD_C"/>
</dbReference>
<dbReference type="Pfam" id="PF12612">
    <property type="entry name" value="TFCD_C"/>
    <property type="match status" value="1"/>
</dbReference>
<dbReference type="GO" id="GO:0048487">
    <property type="term" value="F:beta-tubulin binding"/>
    <property type="evidence" value="ECO:0007669"/>
    <property type="project" value="InterPro"/>
</dbReference>
<dbReference type="PROSITE" id="PS50077">
    <property type="entry name" value="HEAT_REPEAT"/>
    <property type="match status" value="1"/>
</dbReference>
<dbReference type="STRING" id="42251.A0A2T7A2X6"/>
<dbReference type="Proteomes" id="UP000244722">
    <property type="component" value="Unassembled WGS sequence"/>
</dbReference>
<dbReference type="Gene3D" id="1.25.10.10">
    <property type="entry name" value="Leucine-rich Repeat Variant"/>
    <property type="match status" value="2"/>
</dbReference>
<keyword evidence="1" id="KW-0143">Chaperone</keyword>
<dbReference type="GO" id="GO:0007021">
    <property type="term" value="P:tubulin complex assembly"/>
    <property type="evidence" value="ECO:0007669"/>
    <property type="project" value="InterPro"/>
</dbReference>
<feature type="repeat" description="HEAT" evidence="2">
    <location>
        <begin position="351"/>
        <end position="388"/>
    </location>
</feature>
<dbReference type="GO" id="GO:0000226">
    <property type="term" value="P:microtubule cytoskeleton organization"/>
    <property type="evidence" value="ECO:0007669"/>
    <property type="project" value="TreeGrafter"/>
</dbReference>
<dbReference type="Pfam" id="PF25767">
    <property type="entry name" value="ARM_TBCD_2nd"/>
    <property type="match status" value="1"/>
</dbReference>
<proteinExistence type="predicted"/>
<dbReference type="InterPro" id="IPR011989">
    <property type="entry name" value="ARM-like"/>
</dbReference>
<dbReference type="AlphaFoldDB" id="A0A2T7A2X6"/>
<dbReference type="InterPro" id="IPR058033">
    <property type="entry name" value="ARM_TBCD_2nd"/>
</dbReference>
<dbReference type="InterPro" id="IPR033162">
    <property type="entry name" value="TBCD"/>
</dbReference>
<evidence type="ECO:0000259" key="4">
    <source>
        <dbReference type="Pfam" id="PF25767"/>
    </source>
</evidence>
<keyword evidence="6" id="KW-1185">Reference proteome</keyword>
<evidence type="ECO:0000256" key="1">
    <source>
        <dbReference type="ARBA" id="ARBA00023186"/>
    </source>
</evidence>
<protein>
    <submittedName>
        <fullName evidence="5">Armadillo-type protein</fullName>
    </submittedName>
</protein>
<reference evidence="5 6" key="1">
    <citation type="submission" date="2017-04" db="EMBL/GenBank/DDBJ databases">
        <title>Draft genome sequence of Tuber borchii Vittad., a whitish edible truffle.</title>
        <authorList>
            <consortium name="DOE Joint Genome Institute"/>
            <person name="Murat C."/>
            <person name="Kuo A."/>
            <person name="Barry K.W."/>
            <person name="Clum A."/>
            <person name="Dockter R.B."/>
            <person name="Fauchery L."/>
            <person name="Iotti M."/>
            <person name="Kohler A."/>
            <person name="Labutti K."/>
            <person name="Lindquist E.A."/>
            <person name="Lipzen A."/>
            <person name="Ohm R.A."/>
            <person name="Wang M."/>
            <person name="Grigoriev I.V."/>
            <person name="Zambonelli A."/>
            <person name="Martin F.M."/>
        </authorList>
    </citation>
    <scope>NUCLEOTIDE SEQUENCE [LARGE SCALE GENOMIC DNA]</scope>
    <source>
        <strain evidence="5 6">Tbo3840</strain>
    </source>
</reference>
<sequence length="1139" mass="125673">MDAPEDRDVKLQKVSGDLLLRFKESVPRLLHEDGSTGPPRSTVDSKEVDSMRILIEPFQESPQLLDPYLTSFLTPLTSAFLALLDTSNAKTSRPPLLKSTGFDRAEISSHEAIARLLYTLCKIRGPKIITRFLPNEPRWLEPLTNLLALRSTESSSSWQFRFILLLWLSHLLLTPFDLSTISTPSTEPIQLPEHLDIEELPDLSRRLLQLAIAHLASPGNRESETASLLIVRLCIRKDMGSLGLLPAMISWCMDTFSIKQESTDSAYTSLFRKTSVVSVLAGLLAQVDRTAVTPFIMPIFRLVQRIESEDGKEWDSANMRRLGMKIYRWAAILSLTREGEANSEDTIVEDIIERLLNSLGDRDTAVRLGASKSLAVISRKLPPDMAGEVLEAVMGIYEEDIFYSPSYGPNRKKMLTAVNAEKWHGATLTLATFLRERAVRSTDVLRRVIHCIITSLSFEQRRTTFAAGGNVRDAACYAAWSLSRSYTTDELKAVGDFDQRGFIQQVLATELIVAGALDPLGNIRRAASAALQELVGRHPGMVEEGIKVVQVVDYNAVALRRRSVVKVAAEAAELGSGYWHGIVSGMVEGWRGIGSGDVEGRKLSGDGLGELIYIALPGDDECPDNKMARRVVETISSLLRRIQTDGKSDIEIYHGATWALASTILTVPPKVLTPIRSSLLLPPFEKLTGNEFLNTLLRPELTSESTSRLVFALCLLNPLPIHVIRLYIAILEASLDRNEDIVLQQAVPAAKRLIALSSLPNRENLVTSWNRRASSNRKKRGYILVLGEVLPFLPSSTDLRKVTVSSLLKAAASGEVECRVAGITAISRGILSEDSREDVIQAIVNSLDDYEVDSRGDVGSWVRSEGIKAVLEHWERLGNEDAQWQILERIVRLCAERLDRVRVRACEALVKISESEKWRDLVEYINIEVLKSEISATSVSSPEYFTSLVLLLNHPRLSTPFLKGLILSAGAGSDSLLKTSRAVLLSFLSNTSPTPILSTLTSFLPHERTTVPTLEVMSAILESISCTPPASLFPSVQKAHYKSANHGRLSAAVRVYGGIYMNEDKLGRKAVVDKLVNMLNHPFPKIREGAAEVLVGVAGCLGNETNGKAIEALTGWDWLSGAKERGAVVKRVRGCFDAQ</sequence>
<dbReference type="GO" id="GO:0007023">
    <property type="term" value="P:post-chaperonin tubulin folding pathway"/>
    <property type="evidence" value="ECO:0007669"/>
    <property type="project" value="InterPro"/>
</dbReference>
<accession>A0A2T7A2X6</accession>
<comment type="caution">
    <text evidence="5">The sequence shown here is derived from an EMBL/GenBank/DDBJ whole genome shotgun (WGS) entry which is preliminary data.</text>
</comment>
<dbReference type="OrthoDB" id="10253476at2759"/>
<dbReference type="GO" id="GO:0005096">
    <property type="term" value="F:GTPase activator activity"/>
    <property type="evidence" value="ECO:0007669"/>
    <property type="project" value="InterPro"/>
</dbReference>
<evidence type="ECO:0000256" key="2">
    <source>
        <dbReference type="PROSITE-ProRule" id="PRU00103"/>
    </source>
</evidence>
<evidence type="ECO:0000259" key="3">
    <source>
        <dbReference type="Pfam" id="PF12612"/>
    </source>
</evidence>
<organism evidence="5 6">
    <name type="scientific">Tuber borchii</name>
    <name type="common">White truffle</name>
    <dbReference type="NCBI Taxonomy" id="42251"/>
    <lineage>
        <taxon>Eukaryota</taxon>
        <taxon>Fungi</taxon>
        <taxon>Dikarya</taxon>
        <taxon>Ascomycota</taxon>
        <taxon>Pezizomycotina</taxon>
        <taxon>Pezizomycetes</taxon>
        <taxon>Pezizales</taxon>
        <taxon>Tuberaceae</taxon>
        <taxon>Tuber</taxon>
    </lineage>
</organism>
<dbReference type="PANTHER" id="PTHR12658:SF0">
    <property type="entry name" value="TUBULIN-SPECIFIC CHAPERONE D"/>
    <property type="match status" value="1"/>
</dbReference>
<feature type="domain" description="Tubulin-folding cofactor D ARM repeats" evidence="4">
    <location>
        <begin position="341"/>
        <end position="546"/>
    </location>
</feature>
<dbReference type="EMBL" id="NESQ01000034">
    <property type="protein sequence ID" value="PUU82092.1"/>
    <property type="molecule type" value="Genomic_DNA"/>
</dbReference>
<gene>
    <name evidence="5" type="ORF">B9Z19DRAFT_1075795</name>
</gene>
<dbReference type="InterPro" id="IPR021133">
    <property type="entry name" value="HEAT_type_2"/>
</dbReference>
<evidence type="ECO:0000313" key="5">
    <source>
        <dbReference type="EMBL" id="PUU82092.1"/>
    </source>
</evidence>
<dbReference type="InterPro" id="IPR016024">
    <property type="entry name" value="ARM-type_fold"/>
</dbReference>
<dbReference type="Pfam" id="PF23579">
    <property type="entry name" value="ARM_TBCD"/>
    <property type="match status" value="1"/>
</dbReference>
<evidence type="ECO:0000313" key="6">
    <source>
        <dbReference type="Proteomes" id="UP000244722"/>
    </source>
</evidence>
<name>A0A2T7A2X6_TUBBO</name>